<feature type="transmembrane region" description="Helical" evidence="1">
    <location>
        <begin position="83"/>
        <end position="100"/>
    </location>
</feature>
<keyword evidence="1" id="KW-1133">Transmembrane helix</keyword>
<feature type="transmembrane region" description="Helical" evidence="1">
    <location>
        <begin position="6"/>
        <end position="22"/>
    </location>
</feature>
<accession>A0A1F8DQC0</accession>
<evidence type="ECO:0000313" key="3">
    <source>
        <dbReference type="Proteomes" id="UP000178946"/>
    </source>
</evidence>
<sequence>MSLLFSVFVLISFLFFILLAIKEMLGLKFCVLCASVSAAWLGLLTAYIAGFWNDAVLLAIFMGGSVVGIMYLLEKKLPPEFDIFRLPFYLSGAALVWFILARAADFGVLVLLAGLWLVTGAIYALKNKSKVVKKIAERLIACCRDW</sequence>
<gene>
    <name evidence="2" type="ORF">A3A20_00995</name>
</gene>
<keyword evidence="1" id="KW-0812">Transmembrane</keyword>
<dbReference type="Proteomes" id="UP000178946">
    <property type="component" value="Unassembled WGS sequence"/>
</dbReference>
<feature type="transmembrane region" description="Helical" evidence="1">
    <location>
        <begin position="55"/>
        <end position="73"/>
    </location>
</feature>
<dbReference type="STRING" id="1802557.A3A20_00995"/>
<comment type="caution">
    <text evidence="2">The sequence shown here is derived from an EMBL/GenBank/DDBJ whole genome shotgun (WGS) entry which is preliminary data.</text>
</comment>
<protein>
    <submittedName>
        <fullName evidence="2">Uncharacterized protein</fullName>
    </submittedName>
</protein>
<organism evidence="2 3">
    <name type="scientific">Candidatus Wolfebacteria bacterium RIFCSPLOWO2_01_FULL_45_19</name>
    <dbReference type="NCBI Taxonomy" id="1802557"/>
    <lineage>
        <taxon>Bacteria</taxon>
        <taxon>Candidatus Wolfeibacteriota</taxon>
    </lineage>
</organism>
<name>A0A1F8DQC0_9BACT</name>
<evidence type="ECO:0000256" key="1">
    <source>
        <dbReference type="SAM" id="Phobius"/>
    </source>
</evidence>
<dbReference type="EMBL" id="MGIR01000007">
    <property type="protein sequence ID" value="OGM90814.1"/>
    <property type="molecule type" value="Genomic_DNA"/>
</dbReference>
<reference evidence="2 3" key="1">
    <citation type="journal article" date="2016" name="Nat. Commun.">
        <title>Thousands of microbial genomes shed light on interconnected biogeochemical processes in an aquifer system.</title>
        <authorList>
            <person name="Anantharaman K."/>
            <person name="Brown C.T."/>
            <person name="Hug L.A."/>
            <person name="Sharon I."/>
            <person name="Castelle C.J."/>
            <person name="Probst A.J."/>
            <person name="Thomas B.C."/>
            <person name="Singh A."/>
            <person name="Wilkins M.J."/>
            <person name="Karaoz U."/>
            <person name="Brodie E.L."/>
            <person name="Williams K.H."/>
            <person name="Hubbard S.S."/>
            <person name="Banfield J.F."/>
        </authorList>
    </citation>
    <scope>NUCLEOTIDE SEQUENCE [LARGE SCALE GENOMIC DNA]</scope>
</reference>
<dbReference type="AlphaFoldDB" id="A0A1F8DQC0"/>
<feature type="transmembrane region" description="Helical" evidence="1">
    <location>
        <begin position="29"/>
        <end position="49"/>
    </location>
</feature>
<feature type="transmembrane region" description="Helical" evidence="1">
    <location>
        <begin position="106"/>
        <end position="125"/>
    </location>
</feature>
<proteinExistence type="predicted"/>
<keyword evidence="1" id="KW-0472">Membrane</keyword>
<evidence type="ECO:0000313" key="2">
    <source>
        <dbReference type="EMBL" id="OGM90814.1"/>
    </source>
</evidence>